<evidence type="ECO:0000256" key="1">
    <source>
        <dbReference type="SAM" id="MobiDB-lite"/>
    </source>
</evidence>
<reference evidence="2" key="1">
    <citation type="submission" date="2013-05" db="EMBL/GenBank/DDBJ databases">
        <title>Genome assembly of Cystobacter fuscus DSM 2262.</title>
        <authorList>
            <person name="Sharma G."/>
            <person name="Khatri I."/>
            <person name="Kaur C."/>
            <person name="Mayilraj S."/>
            <person name="Subramanian S."/>
        </authorList>
    </citation>
    <scope>NUCLEOTIDE SEQUENCE [LARGE SCALE GENOMIC DNA]</scope>
    <source>
        <strain evidence="2">DSM 2262</strain>
    </source>
</reference>
<dbReference type="Proteomes" id="UP000011682">
    <property type="component" value="Unassembled WGS sequence"/>
</dbReference>
<dbReference type="eggNOG" id="COG2755">
    <property type="taxonomic scope" value="Bacteria"/>
</dbReference>
<evidence type="ECO:0000313" key="3">
    <source>
        <dbReference type="Proteomes" id="UP000011682"/>
    </source>
</evidence>
<dbReference type="InterPro" id="IPR036514">
    <property type="entry name" value="SGNH_hydro_sf"/>
</dbReference>
<name>S9PEM8_CYSF2</name>
<sequence>MFSSRKRWSRTRGLEEENVMRRTRPDESLLVIHPRRTRVLGLAAMTLLAASVGCAGAPELEQEESTGVQEAAAGAQGSILFVGNSFTHGHEEPVYSYNKGAITDANNSGQGGVPGIFKKLTVQAGLAYDVTLETVSGETLSGHYSTKAAIIGRAWNTVVLQENSTRPLPTARGGNPTAFFTASNDLRNLVLTANPAARLFLYETWASPASVSAQGYTSGIAGLQAMQSDLRTAYFKAYDDFDFTGVARVGDGFLRAVEQGLADPSNGTSAGTFKLWSTSDNRHASKYGSYLAAAVLYAKITGADPRTLSVGAGSAAAELGIGATDASNLNRIAYESATLPDPIGAPVSQPLPATRASFTGSVTTGTPANLTGNAQLSSLTTSEGTFTNLLGATASGITGTNTPNSRGSTPASAPAAASGLSVNDGANNLGAGNFQFGTAFTAKTRFFIVESALASGTVGDDTVVTLIDASNNRVGAFSLSLVASQFTASAGGNTSNALATINYTGGVASVTGSPPGSVQSKLGAVTFSLADLGVTNPTSISSATGIRLTSSTLDPNVVGLYTVP</sequence>
<evidence type="ECO:0008006" key="4">
    <source>
        <dbReference type="Google" id="ProtNLM"/>
    </source>
</evidence>
<evidence type="ECO:0000313" key="2">
    <source>
        <dbReference type="EMBL" id="EPX61501.1"/>
    </source>
</evidence>
<proteinExistence type="predicted"/>
<comment type="caution">
    <text evidence="2">The sequence shown here is derived from an EMBL/GenBank/DDBJ whole genome shotgun (WGS) entry which is preliminary data.</text>
</comment>
<protein>
    <recommendedName>
        <fullName evidence="4">Cell division protein FtsK</fullName>
    </recommendedName>
</protein>
<gene>
    <name evidence="2" type="ORF">D187_001284</name>
</gene>
<feature type="region of interest" description="Disordered" evidence="1">
    <location>
        <begin position="397"/>
        <end position="417"/>
    </location>
</feature>
<feature type="compositionally biased region" description="Polar residues" evidence="1">
    <location>
        <begin position="397"/>
        <end position="409"/>
    </location>
</feature>
<keyword evidence="3" id="KW-1185">Reference proteome</keyword>
<accession>S9PEM8</accession>
<dbReference type="GO" id="GO:0016788">
    <property type="term" value="F:hydrolase activity, acting on ester bonds"/>
    <property type="evidence" value="ECO:0007669"/>
    <property type="project" value="UniProtKB-ARBA"/>
</dbReference>
<dbReference type="EMBL" id="ANAH02000010">
    <property type="protein sequence ID" value="EPX61501.1"/>
    <property type="molecule type" value="Genomic_DNA"/>
</dbReference>
<organism evidence="2 3">
    <name type="scientific">Cystobacter fuscus (strain ATCC 25194 / DSM 2262 / NBRC 100088 / M29)</name>
    <dbReference type="NCBI Taxonomy" id="1242864"/>
    <lineage>
        <taxon>Bacteria</taxon>
        <taxon>Pseudomonadati</taxon>
        <taxon>Myxococcota</taxon>
        <taxon>Myxococcia</taxon>
        <taxon>Myxococcales</taxon>
        <taxon>Cystobacterineae</taxon>
        <taxon>Archangiaceae</taxon>
        <taxon>Cystobacter</taxon>
    </lineage>
</organism>
<dbReference type="AlphaFoldDB" id="S9PEM8"/>
<dbReference type="Gene3D" id="3.40.50.1110">
    <property type="entry name" value="SGNH hydrolase"/>
    <property type="match status" value="1"/>
</dbReference>